<dbReference type="PROSITE" id="PS51103">
    <property type="entry name" value="PTS_EIIC_TYPE_1"/>
    <property type="match status" value="1"/>
</dbReference>
<keyword evidence="12" id="KW-1185">Reference proteome</keyword>
<gene>
    <name evidence="11" type="ORF">RM877_14265</name>
</gene>
<reference evidence="12" key="1">
    <citation type="submission" date="2023-07" db="EMBL/GenBank/DDBJ databases">
        <title>30 novel species of actinomycetes from the DSMZ collection.</title>
        <authorList>
            <person name="Nouioui I."/>
        </authorList>
    </citation>
    <scope>NUCLEOTIDE SEQUENCE [LARGE SCALE GENOMIC DNA]</scope>
    <source>
        <strain evidence="12">DSM 41981</strain>
    </source>
</reference>
<accession>A0ABD5EME0</accession>
<evidence type="ECO:0000256" key="6">
    <source>
        <dbReference type="ARBA" id="ARBA00022692"/>
    </source>
</evidence>
<feature type="transmembrane region" description="Helical" evidence="9">
    <location>
        <begin position="323"/>
        <end position="348"/>
    </location>
</feature>
<dbReference type="GO" id="GO:0005886">
    <property type="term" value="C:plasma membrane"/>
    <property type="evidence" value="ECO:0007669"/>
    <property type="project" value="UniProtKB-SubCell"/>
</dbReference>
<evidence type="ECO:0000256" key="8">
    <source>
        <dbReference type="ARBA" id="ARBA00023136"/>
    </source>
</evidence>
<dbReference type="GO" id="GO:0009401">
    <property type="term" value="P:phosphoenolpyruvate-dependent sugar phosphotransferase system"/>
    <property type="evidence" value="ECO:0007669"/>
    <property type="project" value="UniProtKB-KW"/>
</dbReference>
<feature type="domain" description="PTS EIIC type-1" evidence="10">
    <location>
        <begin position="17"/>
        <end position="409"/>
    </location>
</feature>
<proteinExistence type="predicted"/>
<keyword evidence="2" id="KW-0813">Transport</keyword>
<dbReference type="InterPro" id="IPR013013">
    <property type="entry name" value="PTS_EIIC_1"/>
</dbReference>
<evidence type="ECO:0000313" key="12">
    <source>
        <dbReference type="Proteomes" id="UP001183535"/>
    </source>
</evidence>
<dbReference type="InterPro" id="IPR003352">
    <property type="entry name" value="PTS_EIIC"/>
</dbReference>
<name>A0ABD5EME0_9ACTN</name>
<keyword evidence="5" id="KW-0598">Phosphotransferase system</keyword>
<evidence type="ECO:0000313" key="11">
    <source>
        <dbReference type="EMBL" id="MDT0435848.1"/>
    </source>
</evidence>
<keyword evidence="3" id="KW-1003">Cell membrane</keyword>
<feature type="transmembrane region" description="Helical" evidence="9">
    <location>
        <begin position="178"/>
        <end position="198"/>
    </location>
</feature>
<keyword evidence="7 9" id="KW-1133">Transmembrane helix</keyword>
<evidence type="ECO:0000256" key="7">
    <source>
        <dbReference type="ARBA" id="ARBA00022989"/>
    </source>
</evidence>
<feature type="transmembrane region" description="Helical" evidence="9">
    <location>
        <begin position="273"/>
        <end position="293"/>
    </location>
</feature>
<dbReference type="EMBL" id="JAVRES010000005">
    <property type="protein sequence ID" value="MDT0435848.1"/>
    <property type="molecule type" value="Genomic_DNA"/>
</dbReference>
<feature type="transmembrane region" description="Helical" evidence="9">
    <location>
        <begin position="138"/>
        <end position="158"/>
    </location>
</feature>
<evidence type="ECO:0000256" key="9">
    <source>
        <dbReference type="SAM" id="Phobius"/>
    </source>
</evidence>
<comment type="caution">
    <text evidence="11">The sequence shown here is derived from an EMBL/GenBank/DDBJ whole genome shotgun (WGS) entry which is preliminary data.</text>
</comment>
<dbReference type="PANTHER" id="PTHR30009">
    <property type="entry name" value="CYTOCHROME C-TYPE SYNTHESIS PROTEIN AND PTS TRANSMEMBRANE COMPONENT"/>
    <property type="match status" value="1"/>
</dbReference>
<feature type="transmembrane region" description="Helical" evidence="9">
    <location>
        <begin position="378"/>
        <end position="397"/>
    </location>
</feature>
<protein>
    <submittedName>
        <fullName evidence="11">PTS transporter subunit EIIC</fullName>
    </submittedName>
</protein>
<sequence>MTTASAAPAAGEKKKGAGAMAVLQRIGRSLMLPVAVLPAAALLVRLGNTDMLGRPSFPTFLTKIASFMAAGGNAILDNMALLFAVGIAIGFAKKSDGSTALAAVVGYLVFKNVLATFTDKNLPKVATAVDGKVVMVDAPVDAKVLGGVVMGIVVALLYQRFHRTKLPDWAGFFGGRRLVPILSAFAGLLIGVVFGYIWPVLGTGLHNFGEWLVGSGAVGAGIFGVANRALIPIGMHHLLNSFPWFQAGEYHGKSGDIGRFLAGDPTAGQFMTGFFPIMMFALPAACLAIVHCARPERRKVIGGMMFSLALTSFVTGVTEPIEFTFMFIAPVLYAIHAVLTGVSMALTWALGMKDGFGFSAGAVDFGLNLGIASNPWGLVLVGLCFAVVYYVIFRFAITRFNLPTPGRETDEELAELQKAEAK</sequence>
<dbReference type="Pfam" id="PF02378">
    <property type="entry name" value="PTS_EIIC"/>
    <property type="match status" value="1"/>
</dbReference>
<evidence type="ECO:0000256" key="3">
    <source>
        <dbReference type="ARBA" id="ARBA00022475"/>
    </source>
</evidence>
<evidence type="ECO:0000256" key="4">
    <source>
        <dbReference type="ARBA" id="ARBA00022597"/>
    </source>
</evidence>
<dbReference type="Proteomes" id="UP001183535">
    <property type="component" value="Unassembled WGS sequence"/>
</dbReference>
<organism evidence="11 12">
    <name type="scientific">Streptomyces doudnae</name>
    <dbReference type="NCBI Taxonomy" id="3075536"/>
    <lineage>
        <taxon>Bacteria</taxon>
        <taxon>Bacillati</taxon>
        <taxon>Actinomycetota</taxon>
        <taxon>Actinomycetes</taxon>
        <taxon>Kitasatosporales</taxon>
        <taxon>Streptomycetaceae</taxon>
        <taxon>Streptomyces</taxon>
    </lineage>
</organism>
<feature type="transmembrane region" description="Helical" evidence="9">
    <location>
        <begin position="99"/>
        <end position="118"/>
    </location>
</feature>
<dbReference type="RefSeq" id="WP_093826880.1">
    <property type="nucleotide sequence ID" value="NZ_JAVRES010000005.1"/>
</dbReference>
<evidence type="ECO:0000256" key="2">
    <source>
        <dbReference type="ARBA" id="ARBA00022448"/>
    </source>
</evidence>
<dbReference type="AlphaFoldDB" id="A0ABD5EME0"/>
<evidence type="ECO:0000256" key="5">
    <source>
        <dbReference type="ARBA" id="ARBA00022683"/>
    </source>
</evidence>
<feature type="transmembrane region" description="Helical" evidence="9">
    <location>
        <begin position="67"/>
        <end position="92"/>
    </location>
</feature>
<keyword evidence="4" id="KW-0762">Sugar transport</keyword>
<keyword evidence="6 9" id="KW-0812">Transmembrane</keyword>
<feature type="transmembrane region" description="Helical" evidence="9">
    <location>
        <begin position="30"/>
        <end position="47"/>
    </location>
</feature>
<keyword evidence="8 9" id="KW-0472">Membrane</keyword>
<evidence type="ECO:0000256" key="1">
    <source>
        <dbReference type="ARBA" id="ARBA00004651"/>
    </source>
</evidence>
<evidence type="ECO:0000259" key="10">
    <source>
        <dbReference type="PROSITE" id="PS51103"/>
    </source>
</evidence>
<dbReference type="InterPro" id="IPR050429">
    <property type="entry name" value="PTS_Glucose_EIICBA"/>
</dbReference>
<comment type="subcellular location">
    <subcellularLocation>
        <location evidence="1">Cell membrane</location>
        <topology evidence="1">Multi-pass membrane protein</topology>
    </subcellularLocation>
</comment>
<dbReference type="PANTHER" id="PTHR30009:SF4">
    <property type="entry name" value="PTS SYSTEM N-ACETYLGLUCOSAMINE-SPECIFIC EIICBA COMPONENT"/>
    <property type="match status" value="1"/>
</dbReference>